<feature type="transmembrane region" description="Helical" evidence="1">
    <location>
        <begin position="132"/>
        <end position="149"/>
    </location>
</feature>
<dbReference type="EMBL" id="CAJEWD010000004">
    <property type="protein sequence ID" value="CAD2074030.1"/>
    <property type="molecule type" value="Genomic_DNA"/>
</dbReference>
<keyword evidence="1" id="KW-0472">Membrane</keyword>
<feature type="transmembrane region" description="Helical" evidence="1">
    <location>
        <begin position="21"/>
        <end position="41"/>
    </location>
</feature>
<dbReference type="Proteomes" id="UP000589351">
    <property type="component" value="Unassembled WGS sequence"/>
</dbReference>
<keyword evidence="1" id="KW-0812">Transmembrane</keyword>
<feature type="transmembrane region" description="Helical" evidence="1">
    <location>
        <begin position="323"/>
        <end position="341"/>
    </location>
</feature>
<keyword evidence="3" id="KW-1185">Reference proteome</keyword>
<feature type="transmembrane region" description="Helical" evidence="1">
    <location>
        <begin position="179"/>
        <end position="198"/>
    </location>
</feature>
<dbReference type="AlphaFoldDB" id="A0A6V7R974"/>
<evidence type="ECO:0000313" key="2">
    <source>
        <dbReference type="EMBL" id="CAD2074030.1"/>
    </source>
</evidence>
<organism evidence="2 3">
    <name type="scientific">Jeotgalicoccus meleagridis</name>
    <dbReference type="NCBI Taxonomy" id="2759181"/>
    <lineage>
        <taxon>Bacteria</taxon>
        <taxon>Bacillati</taxon>
        <taxon>Bacillota</taxon>
        <taxon>Bacilli</taxon>
        <taxon>Bacillales</taxon>
        <taxon>Staphylococcaceae</taxon>
        <taxon>Jeotgalicoccus</taxon>
    </lineage>
</organism>
<dbReference type="InterPro" id="IPR004711">
    <property type="entry name" value="Benzoate_Transporter"/>
</dbReference>
<gene>
    <name evidence="2" type="primary">ydcO</name>
    <name evidence="2" type="ORF">JEODO184_00610</name>
</gene>
<protein>
    <submittedName>
        <fullName evidence="2">Inner membrane protein YdcO</fullName>
    </submittedName>
</protein>
<evidence type="ECO:0000256" key="1">
    <source>
        <dbReference type="SAM" id="Phobius"/>
    </source>
</evidence>
<feature type="transmembrane region" description="Helical" evidence="1">
    <location>
        <begin position="210"/>
        <end position="232"/>
    </location>
</feature>
<dbReference type="PANTHER" id="PTHR30199:SF0">
    <property type="entry name" value="INNER MEMBRANE PROTEIN YDCO"/>
    <property type="match status" value="1"/>
</dbReference>
<feature type="transmembrane region" description="Helical" evidence="1">
    <location>
        <begin position="102"/>
        <end position="120"/>
    </location>
</feature>
<accession>A0A6V7R974</accession>
<comment type="caution">
    <text evidence="2">The sequence shown here is derived from an EMBL/GenBank/DDBJ whole genome shotgun (WGS) entry which is preliminary data.</text>
</comment>
<feature type="transmembrane region" description="Helical" evidence="1">
    <location>
        <begin position="53"/>
        <end position="73"/>
    </location>
</feature>
<dbReference type="GO" id="GO:0005886">
    <property type="term" value="C:plasma membrane"/>
    <property type="evidence" value="ECO:0007669"/>
    <property type="project" value="TreeGrafter"/>
</dbReference>
<keyword evidence="1" id="KW-1133">Transmembrane helix</keyword>
<name>A0A6V7R974_9STAP</name>
<sequence>MNIMKNKTSIWNDINRDNISGGLMTGMLGIIGPPVMVIEAANAGMFTHEQTITWFYGVHFFGALLGIILSVYYRMPIVGAHSLTGVAFLVTVTPYFTFEELVGSYIITALIILLFGVSGIFKKVMSWIPREIIAAMLAGIIASYVFGIIPAALEMPAIGLTAIVAFLVFSKWNLRIPPMLGGVLTAVIMYFILNNFDFSALGTTPVAPTFAVPEFSLSAIVSVTLPLTLLILSNDATPAIGALESNGYKVPVNNILIASGLSSIGATLFGGQSANVGGMMTTIASDHASGEKSKRYIASVISSVIMLIFAIFAWALVPLMFDLPAPLMAILTGFVLIGVFASTLRRTFSNPKYTMSVIFTFIISVSGITYFYISAPIWALLIGTLIAKFIED</sequence>
<evidence type="ECO:0000313" key="3">
    <source>
        <dbReference type="Proteomes" id="UP000589351"/>
    </source>
</evidence>
<dbReference type="PANTHER" id="PTHR30199">
    <property type="entry name" value="MFS FAMILY TRANSPORTER, PREDICTED SUBSTRATE BENZOATE"/>
    <property type="match status" value="1"/>
</dbReference>
<feature type="transmembrane region" description="Helical" evidence="1">
    <location>
        <begin position="78"/>
        <end position="96"/>
    </location>
</feature>
<proteinExistence type="predicted"/>
<dbReference type="Pfam" id="PF03594">
    <property type="entry name" value="BenE"/>
    <property type="match status" value="1"/>
</dbReference>
<dbReference type="RefSeq" id="WP_208454278.1">
    <property type="nucleotide sequence ID" value="NZ_CAJEWD010000004.1"/>
</dbReference>
<dbReference type="GO" id="GO:0042925">
    <property type="term" value="F:benzoate transmembrane transporter activity"/>
    <property type="evidence" value="ECO:0007669"/>
    <property type="project" value="InterPro"/>
</dbReference>
<feature type="transmembrane region" description="Helical" evidence="1">
    <location>
        <begin position="353"/>
        <end position="373"/>
    </location>
</feature>
<feature type="transmembrane region" description="Helical" evidence="1">
    <location>
        <begin position="296"/>
        <end position="317"/>
    </location>
</feature>
<reference evidence="2 3" key="1">
    <citation type="submission" date="2020-07" db="EMBL/GenBank/DDBJ databases">
        <authorList>
            <person name="Criscuolo A."/>
        </authorList>
    </citation>
    <scope>NUCLEOTIDE SEQUENCE [LARGE SCALE GENOMIC DNA]</scope>
    <source>
        <strain evidence="2">CIP111649</strain>
    </source>
</reference>